<dbReference type="AlphaFoldDB" id="A0A916IXM9"/>
<evidence type="ECO:0000313" key="3">
    <source>
        <dbReference type="Proteomes" id="UP000672934"/>
    </source>
</evidence>
<dbReference type="EMBL" id="CAJPUY010000018">
    <property type="protein sequence ID" value="CAG2152442.1"/>
    <property type="molecule type" value="Genomic_DNA"/>
</dbReference>
<proteinExistence type="predicted"/>
<reference evidence="2" key="1">
    <citation type="submission" date="2021-03" db="EMBL/GenBank/DDBJ databases">
        <authorList>
            <person name="Peeters C."/>
        </authorList>
    </citation>
    <scope>NUCLEOTIDE SEQUENCE</scope>
    <source>
        <strain evidence="2">LMG 31506</strain>
    </source>
</reference>
<comment type="caution">
    <text evidence="2">The sequence shown here is derived from an EMBL/GenBank/DDBJ whole genome shotgun (WGS) entry which is preliminary data.</text>
</comment>
<organism evidence="2 3">
    <name type="scientific">Cupriavidus yeoncheonensis</name>
    <dbReference type="NCBI Taxonomy" id="1462994"/>
    <lineage>
        <taxon>Bacteria</taxon>
        <taxon>Pseudomonadati</taxon>
        <taxon>Pseudomonadota</taxon>
        <taxon>Betaproteobacteria</taxon>
        <taxon>Burkholderiales</taxon>
        <taxon>Burkholderiaceae</taxon>
        <taxon>Cupriavidus</taxon>
    </lineage>
</organism>
<keyword evidence="3" id="KW-1185">Reference proteome</keyword>
<evidence type="ECO:0000313" key="2">
    <source>
        <dbReference type="EMBL" id="CAG2152442.1"/>
    </source>
</evidence>
<accession>A0A916IXM9</accession>
<protein>
    <submittedName>
        <fullName evidence="2">Uncharacterized protein</fullName>
    </submittedName>
</protein>
<name>A0A916IXM9_9BURK</name>
<feature type="region of interest" description="Disordered" evidence="1">
    <location>
        <begin position="1"/>
        <end position="31"/>
    </location>
</feature>
<gene>
    <name evidence="2" type="ORF">LMG31506_04617</name>
</gene>
<evidence type="ECO:0000256" key="1">
    <source>
        <dbReference type="SAM" id="MobiDB-lite"/>
    </source>
</evidence>
<sequence>MPARHDTATHHPHPLPLSESSDTEFGCPRLPPPSVPFYRCNKAT</sequence>
<dbReference type="Proteomes" id="UP000672934">
    <property type="component" value="Unassembled WGS sequence"/>
</dbReference>